<name>A0ABD3PSK7_9STRA</name>
<dbReference type="EMBL" id="JABMIG020000129">
    <property type="protein sequence ID" value="KAL3790366.1"/>
    <property type="molecule type" value="Genomic_DNA"/>
</dbReference>
<dbReference type="InterPro" id="IPR049177">
    <property type="entry name" value="MgtC_SapB_SrpB_YhiD_N"/>
</dbReference>
<feature type="region of interest" description="Disordered" evidence="6">
    <location>
        <begin position="172"/>
        <end position="205"/>
    </location>
</feature>
<evidence type="ECO:0000256" key="6">
    <source>
        <dbReference type="SAM" id="MobiDB-lite"/>
    </source>
</evidence>
<keyword evidence="10" id="KW-1185">Reference proteome</keyword>
<feature type="region of interest" description="Disordered" evidence="6">
    <location>
        <begin position="130"/>
        <end position="154"/>
    </location>
</feature>
<feature type="non-terminal residue" evidence="9">
    <location>
        <position position="1"/>
    </location>
</feature>
<dbReference type="Pfam" id="PF02308">
    <property type="entry name" value="MgtC"/>
    <property type="match status" value="1"/>
</dbReference>
<dbReference type="PRINTS" id="PR01837">
    <property type="entry name" value="MGTCSAPBPROT"/>
</dbReference>
<keyword evidence="2" id="KW-1003">Cell membrane</keyword>
<evidence type="ECO:0000256" key="4">
    <source>
        <dbReference type="ARBA" id="ARBA00022989"/>
    </source>
</evidence>
<sequence>PAGIRTMALVALGSCFFTISSQLAFRDSPMTWDSSRVAAAIPSGVGFLGAGLIWKGSLSDGNGSEVHQVHGITTAASLWLAASVGVGAGGALYAVTAYSVSLRLKHTLCRDSLTHFLFCGFEYDDDDSTLQGNSFDEQNTGDQGGKKMTTDGEPTAVSATNLDLINAGNGYGATDSGEDVETEEKSVPLQESPIVGESKGNSNYAKENRVGQSKWNPFISLFVKLLPAKESNCPPNPYKEFSRDKEVMRMIMKKKSTLKMSRSGPSFCT</sequence>
<evidence type="ECO:0000313" key="9">
    <source>
        <dbReference type="EMBL" id="KAL3790366.1"/>
    </source>
</evidence>
<dbReference type="PANTHER" id="PTHR33778">
    <property type="entry name" value="PROTEIN MGTC"/>
    <property type="match status" value="1"/>
</dbReference>
<comment type="subcellular location">
    <subcellularLocation>
        <location evidence="1">Cell membrane</location>
        <topology evidence="1">Multi-pass membrane protein</topology>
    </subcellularLocation>
</comment>
<evidence type="ECO:0000256" key="7">
    <source>
        <dbReference type="SAM" id="Phobius"/>
    </source>
</evidence>
<evidence type="ECO:0000256" key="2">
    <source>
        <dbReference type="ARBA" id="ARBA00022475"/>
    </source>
</evidence>
<evidence type="ECO:0000313" key="10">
    <source>
        <dbReference type="Proteomes" id="UP001516023"/>
    </source>
</evidence>
<keyword evidence="4 7" id="KW-1133">Transmembrane helix</keyword>
<keyword evidence="5 7" id="KW-0472">Membrane</keyword>
<keyword evidence="3 7" id="KW-0812">Transmembrane</keyword>
<evidence type="ECO:0000256" key="3">
    <source>
        <dbReference type="ARBA" id="ARBA00022692"/>
    </source>
</evidence>
<dbReference type="Proteomes" id="UP001516023">
    <property type="component" value="Unassembled WGS sequence"/>
</dbReference>
<gene>
    <name evidence="9" type="ORF">HJC23_002752</name>
</gene>
<comment type="caution">
    <text evidence="9">The sequence shown here is derived from an EMBL/GenBank/DDBJ whole genome shotgun (WGS) entry which is preliminary data.</text>
</comment>
<dbReference type="GO" id="GO:0005886">
    <property type="term" value="C:plasma membrane"/>
    <property type="evidence" value="ECO:0007669"/>
    <property type="project" value="UniProtKB-SubCell"/>
</dbReference>
<feature type="domain" description="MgtC/SapB/SrpB/YhiD N-terminal" evidence="8">
    <location>
        <begin position="1"/>
        <end position="100"/>
    </location>
</feature>
<dbReference type="PANTHER" id="PTHR33778:SF1">
    <property type="entry name" value="MAGNESIUM TRANSPORTER YHID-RELATED"/>
    <property type="match status" value="1"/>
</dbReference>
<feature type="transmembrane region" description="Helical" evidence="7">
    <location>
        <begin position="76"/>
        <end position="100"/>
    </location>
</feature>
<protein>
    <recommendedName>
        <fullName evidence="8">MgtC/SapB/SrpB/YhiD N-terminal domain-containing protein</fullName>
    </recommendedName>
</protein>
<accession>A0ABD3PSK7</accession>
<feature type="compositionally biased region" description="Polar residues" evidence="6">
    <location>
        <begin position="130"/>
        <end position="141"/>
    </location>
</feature>
<feature type="transmembrane region" description="Helical" evidence="7">
    <location>
        <begin position="6"/>
        <end position="25"/>
    </location>
</feature>
<organism evidence="9 10">
    <name type="scientific">Cyclotella cryptica</name>
    <dbReference type="NCBI Taxonomy" id="29204"/>
    <lineage>
        <taxon>Eukaryota</taxon>
        <taxon>Sar</taxon>
        <taxon>Stramenopiles</taxon>
        <taxon>Ochrophyta</taxon>
        <taxon>Bacillariophyta</taxon>
        <taxon>Coscinodiscophyceae</taxon>
        <taxon>Thalassiosirophycidae</taxon>
        <taxon>Stephanodiscales</taxon>
        <taxon>Stephanodiscaceae</taxon>
        <taxon>Cyclotella</taxon>
    </lineage>
</organism>
<evidence type="ECO:0000259" key="8">
    <source>
        <dbReference type="Pfam" id="PF02308"/>
    </source>
</evidence>
<dbReference type="InterPro" id="IPR003416">
    <property type="entry name" value="MgtC/SapB/SrpB/YhiD_fam"/>
</dbReference>
<proteinExistence type="predicted"/>
<reference evidence="9 10" key="1">
    <citation type="journal article" date="2020" name="G3 (Bethesda)">
        <title>Improved Reference Genome for Cyclotella cryptica CCMP332, a Model for Cell Wall Morphogenesis, Salinity Adaptation, and Lipid Production in Diatoms (Bacillariophyta).</title>
        <authorList>
            <person name="Roberts W.R."/>
            <person name="Downey K.M."/>
            <person name="Ruck E.C."/>
            <person name="Traller J.C."/>
            <person name="Alverson A.J."/>
        </authorList>
    </citation>
    <scope>NUCLEOTIDE SEQUENCE [LARGE SCALE GENOMIC DNA]</scope>
    <source>
        <strain evidence="9 10">CCMP332</strain>
    </source>
</reference>
<dbReference type="AlphaFoldDB" id="A0ABD3PSK7"/>
<feature type="transmembrane region" description="Helical" evidence="7">
    <location>
        <begin position="37"/>
        <end position="56"/>
    </location>
</feature>
<evidence type="ECO:0000256" key="1">
    <source>
        <dbReference type="ARBA" id="ARBA00004651"/>
    </source>
</evidence>
<evidence type="ECO:0000256" key="5">
    <source>
        <dbReference type="ARBA" id="ARBA00023136"/>
    </source>
</evidence>